<gene>
    <name evidence="1" type="ORF">LDG_6210</name>
</gene>
<dbReference type="AlphaFoldDB" id="G9ELV0"/>
<dbReference type="Proteomes" id="UP000002770">
    <property type="component" value="Unassembled WGS sequence"/>
</dbReference>
<sequence>MRLIDLQPICSINELFFFAMQQFNNVQEKKLCLESLPN</sequence>
<evidence type="ECO:0000313" key="1">
    <source>
        <dbReference type="EMBL" id="EHL31758.1"/>
    </source>
</evidence>
<name>G9ELV0_9GAMM</name>
<accession>G9ELV0</accession>
<evidence type="ECO:0000313" key="2">
    <source>
        <dbReference type="Proteomes" id="UP000002770"/>
    </source>
</evidence>
<dbReference type="STRING" id="658187.LDG_6210"/>
<proteinExistence type="predicted"/>
<reference evidence="1 2" key="1">
    <citation type="journal article" date="2011" name="BMC Genomics">
        <title>Insight into cross-talk between intra-amoebal pathogens.</title>
        <authorList>
            <person name="Gimenez G."/>
            <person name="Bertelli C."/>
            <person name="Moliner C."/>
            <person name="Robert C."/>
            <person name="Raoult D."/>
            <person name="Fournier P.E."/>
            <person name="Greub G."/>
        </authorList>
    </citation>
    <scope>NUCLEOTIDE SEQUENCE [LARGE SCALE GENOMIC DNA]</scope>
    <source>
        <strain evidence="1 2">LLAP12</strain>
    </source>
</reference>
<organism evidence="1 2">
    <name type="scientific">Legionella drancourtii LLAP12</name>
    <dbReference type="NCBI Taxonomy" id="658187"/>
    <lineage>
        <taxon>Bacteria</taxon>
        <taxon>Pseudomonadati</taxon>
        <taxon>Pseudomonadota</taxon>
        <taxon>Gammaproteobacteria</taxon>
        <taxon>Legionellales</taxon>
        <taxon>Legionellaceae</taxon>
        <taxon>Legionella</taxon>
    </lineage>
</organism>
<dbReference type="EMBL" id="JH413809">
    <property type="protein sequence ID" value="EHL31758.1"/>
    <property type="molecule type" value="Genomic_DNA"/>
</dbReference>
<protein>
    <submittedName>
        <fullName evidence="1">Uncharacterized protein</fullName>
    </submittedName>
</protein>
<dbReference type="HOGENOM" id="CLU_3329466_0_0_6"/>
<keyword evidence="2" id="KW-1185">Reference proteome</keyword>
<dbReference type="InParanoid" id="G9ELV0"/>